<protein>
    <submittedName>
        <fullName evidence="9">Intradiol ring-cleavage dioxygenase</fullName>
    </submittedName>
</protein>
<evidence type="ECO:0000259" key="7">
    <source>
        <dbReference type="Pfam" id="PF00775"/>
    </source>
</evidence>
<keyword evidence="3" id="KW-0479">Metal-binding</keyword>
<dbReference type="GO" id="GO:0018576">
    <property type="term" value="F:catechol 1,2-dioxygenase activity"/>
    <property type="evidence" value="ECO:0007669"/>
    <property type="project" value="InterPro"/>
</dbReference>
<dbReference type="EMBL" id="ML742061">
    <property type="protein sequence ID" value="KAE8151977.1"/>
    <property type="molecule type" value="Genomic_DNA"/>
</dbReference>
<accession>A0A5N6U029</accession>
<evidence type="ECO:0000256" key="3">
    <source>
        <dbReference type="ARBA" id="ARBA00022723"/>
    </source>
</evidence>
<gene>
    <name evidence="9" type="ORF">BDV25DRAFT_80782</name>
</gene>
<dbReference type="CDD" id="cd03461">
    <property type="entry name" value="1_2-HQD"/>
    <property type="match status" value="1"/>
</dbReference>
<proteinExistence type="inferred from homology"/>
<evidence type="ECO:0000256" key="6">
    <source>
        <dbReference type="ARBA" id="ARBA00023004"/>
    </source>
</evidence>
<dbReference type="OrthoDB" id="5238185at2759"/>
<keyword evidence="6" id="KW-0408">Iron</keyword>
<reference evidence="9 10" key="1">
    <citation type="submission" date="2019-04" db="EMBL/GenBank/DDBJ databases">
        <title>Friends and foes A comparative genomics study of 23 Aspergillus species from section Flavi.</title>
        <authorList>
            <consortium name="DOE Joint Genome Institute"/>
            <person name="Kjaerbolling I."/>
            <person name="Vesth T."/>
            <person name="Frisvad J.C."/>
            <person name="Nybo J.L."/>
            <person name="Theobald S."/>
            <person name="Kildgaard S."/>
            <person name="Isbrandt T."/>
            <person name="Kuo A."/>
            <person name="Sato A."/>
            <person name="Lyhne E.K."/>
            <person name="Kogle M.E."/>
            <person name="Wiebenga A."/>
            <person name="Kun R.S."/>
            <person name="Lubbers R.J."/>
            <person name="Makela M.R."/>
            <person name="Barry K."/>
            <person name="Chovatia M."/>
            <person name="Clum A."/>
            <person name="Daum C."/>
            <person name="Haridas S."/>
            <person name="He G."/>
            <person name="LaButti K."/>
            <person name="Lipzen A."/>
            <person name="Mondo S."/>
            <person name="Riley R."/>
            <person name="Salamov A."/>
            <person name="Simmons B.A."/>
            <person name="Magnuson J.K."/>
            <person name="Henrissat B."/>
            <person name="Mortensen U.H."/>
            <person name="Larsen T.O."/>
            <person name="Devries R.P."/>
            <person name="Grigoriev I.V."/>
            <person name="Machida M."/>
            <person name="Baker S.E."/>
            <person name="Andersen M.R."/>
        </authorList>
    </citation>
    <scope>NUCLEOTIDE SEQUENCE [LARGE SCALE GENOMIC DNA]</scope>
    <source>
        <strain evidence="9 10">IBT 18842</strain>
    </source>
</reference>
<keyword evidence="10" id="KW-1185">Reference proteome</keyword>
<keyword evidence="4 9" id="KW-0223">Dioxygenase</keyword>
<dbReference type="InterPro" id="IPR050770">
    <property type="entry name" value="Intradiol_RC_Dioxygenase"/>
</dbReference>
<dbReference type="Proteomes" id="UP000325780">
    <property type="component" value="Unassembled WGS sequence"/>
</dbReference>
<organism evidence="9 10">
    <name type="scientific">Aspergillus avenaceus</name>
    <dbReference type="NCBI Taxonomy" id="36643"/>
    <lineage>
        <taxon>Eukaryota</taxon>
        <taxon>Fungi</taxon>
        <taxon>Dikarya</taxon>
        <taxon>Ascomycota</taxon>
        <taxon>Pezizomycotina</taxon>
        <taxon>Eurotiomycetes</taxon>
        <taxon>Eurotiomycetidae</taxon>
        <taxon>Eurotiales</taxon>
        <taxon>Aspergillaceae</taxon>
        <taxon>Aspergillus</taxon>
        <taxon>Aspergillus subgen. Circumdati</taxon>
    </lineage>
</organism>
<dbReference type="Gene3D" id="2.60.130.10">
    <property type="entry name" value="Aromatic compound dioxygenase"/>
    <property type="match status" value="1"/>
</dbReference>
<dbReference type="InterPro" id="IPR007535">
    <property type="entry name" value="Catechol_dOase_N"/>
</dbReference>
<evidence type="ECO:0000256" key="4">
    <source>
        <dbReference type="ARBA" id="ARBA00022964"/>
    </source>
</evidence>
<evidence type="ECO:0000313" key="9">
    <source>
        <dbReference type="EMBL" id="KAE8151977.1"/>
    </source>
</evidence>
<feature type="domain" description="Catechol dioxygenase N-terminal" evidence="8">
    <location>
        <begin position="32"/>
        <end position="104"/>
    </location>
</feature>
<evidence type="ECO:0000259" key="8">
    <source>
        <dbReference type="Pfam" id="PF04444"/>
    </source>
</evidence>
<keyword evidence="5" id="KW-0560">Oxidoreductase</keyword>
<evidence type="ECO:0000256" key="1">
    <source>
        <dbReference type="ARBA" id="ARBA00001965"/>
    </source>
</evidence>
<feature type="domain" description="Intradiol ring-cleavage dioxygenases" evidence="7">
    <location>
        <begin position="113"/>
        <end position="292"/>
    </location>
</feature>
<name>A0A5N6U029_ASPAV</name>
<dbReference type="Pfam" id="PF04444">
    <property type="entry name" value="Dioxygenase_N"/>
    <property type="match status" value="1"/>
</dbReference>
<dbReference type="PANTHER" id="PTHR33711:SF7">
    <property type="entry name" value="INTRADIOL RING-CLEAVAGE DIOXYGENASES DOMAIN-CONTAINING PROTEIN-RELATED"/>
    <property type="match status" value="1"/>
</dbReference>
<evidence type="ECO:0000256" key="2">
    <source>
        <dbReference type="ARBA" id="ARBA00007825"/>
    </source>
</evidence>
<dbReference type="InterPro" id="IPR000627">
    <property type="entry name" value="Intradiol_dOase_C"/>
</dbReference>
<dbReference type="SUPFAM" id="SSF49482">
    <property type="entry name" value="Aromatic compound dioxygenase"/>
    <property type="match status" value="1"/>
</dbReference>
<dbReference type="Pfam" id="PF00775">
    <property type="entry name" value="Dioxygenase_C"/>
    <property type="match status" value="1"/>
</dbReference>
<dbReference type="GO" id="GO:0009712">
    <property type="term" value="P:catechol-containing compound metabolic process"/>
    <property type="evidence" value="ECO:0007669"/>
    <property type="project" value="InterPro"/>
</dbReference>
<comment type="similarity">
    <text evidence="2">Belongs to the intradiol ring-cleavage dioxygenase family.</text>
</comment>
<dbReference type="PANTHER" id="PTHR33711">
    <property type="entry name" value="DIOXYGENASE, PUTATIVE (AFU_ORTHOLOGUE AFUA_2G02910)-RELATED"/>
    <property type="match status" value="1"/>
</dbReference>
<comment type="cofactor">
    <cofactor evidence="1">
        <name>Fe(3+)</name>
        <dbReference type="ChEBI" id="CHEBI:29034"/>
    </cofactor>
</comment>
<dbReference type="GO" id="GO:0008199">
    <property type="term" value="F:ferric iron binding"/>
    <property type="evidence" value="ECO:0007669"/>
    <property type="project" value="InterPro"/>
</dbReference>
<evidence type="ECO:0000256" key="5">
    <source>
        <dbReference type="ARBA" id="ARBA00023002"/>
    </source>
</evidence>
<dbReference type="InterPro" id="IPR015889">
    <property type="entry name" value="Intradiol_dOase_core"/>
</dbReference>
<dbReference type="InterPro" id="IPR039390">
    <property type="entry name" value="1_2-HQD/HQD"/>
</dbReference>
<dbReference type="AlphaFoldDB" id="A0A5N6U029"/>
<sequence>MDPSQVKIPPMKDLTVDNITENVIRINSLCEDERMKYVLERLVSHLHDFARETRLSSKEWMAGLLFLTEVGKICSDVRQEFILLSDILGLSILVDSIDHPKPPNSTEGTVLGPFHTHDAAEMPHGEHMSHDPKGEPLLVVCTLKDTAGRPIPNVKIDIWETDSSGRYDVQYAEREGPDGRCIMRSDGDGVFWFRGITPVPYPIPHDGPVGKLLKLLRRHPFRPSHMHFMFQKEGFDHLITALYLRNDPYETSDAVFGVKDSLVVDIGRAGSEYAKKYNVPEDQALLTYDFVLVSEQETSELRERNSKLALDKLGRKVKIVNGLPVPDLD</sequence>
<evidence type="ECO:0000313" key="10">
    <source>
        <dbReference type="Proteomes" id="UP000325780"/>
    </source>
</evidence>